<dbReference type="AlphaFoldDB" id="A0A3A8ARA2"/>
<feature type="chain" id="PRO_5017450163" evidence="2">
    <location>
        <begin position="26"/>
        <end position="213"/>
    </location>
</feature>
<keyword evidence="2" id="KW-0732">Signal</keyword>
<proteinExistence type="predicted"/>
<gene>
    <name evidence="3" type="ORF">D6850_13930</name>
</gene>
<dbReference type="RefSeq" id="WP_121168023.1">
    <property type="nucleotide sequence ID" value="NZ_RAPE01000004.1"/>
</dbReference>
<dbReference type="EMBL" id="RAPE01000004">
    <property type="protein sequence ID" value="RKF13400.1"/>
    <property type="molecule type" value="Genomic_DNA"/>
</dbReference>
<evidence type="ECO:0000313" key="3">
    <source>
        <dbReference type="EMBL" id="RKF13400.1"/>
    </source>
</evidence>
<evidence type="ECO:0000313" key="4">
    <source>
        <dbReference type="Proteomes" id="UP000281128"/>
    </source>
</evidence>
<keyword evidence="1" id="KW-1133">Transmembrane helix</keyword>
<protein>
    <submittedName>
        <fullName evidence="3">VPLPA-CTERM sorting domain-containing protein</fullName>
    </submittedName>
</protein>
<sequence>MKFPTSLKMIAGATAFTAVAGMAAAAPVDYAALYSTGSYYYDGSVPTVTFTDPDAHVALTASGAALDRDEVLSFKLRFEFMAASPTFDDPTVFGPVSYNDTVDLGSFSINQMLAAVGTGHAGGATFDITSYSFPTATTMDVNGSVTLDEVLTAALAGAVGAPSNFTGINTGQYSLNAWLQSDIAPVPLPAAAPLLLFGIGGLVALGRKRRKAA</sequence>
<evidence type="ECO:0000256" key="2">
    <source>
        <dbReference type="SAM" id="SignalP"/>
    </source>
</evidence>
<feature type="transmembrane region" description="Helical" evidence="1">
    <location>
        <begin position="186"/>
        <end position="205"/>
    </location>
</feature>
<keyword evidence="4" id="KW-1185">Reference proteome</keyword>
<dbReference type="InterPro" id="IPR022472">
    <property type="entry name" value="VPLPA-CTERM"/>
</dbReference>
<organism evidence="3 4">
    <name type="scientific">Roseovarius spongiae</name>
    <dbReference type="NCBI Taxonomy" id="2320272"/>
    <lineage>
        <taxon>Bacteria</taxon>
        <taxon>Pseudomonadati</taxon>
        <taxon>Pseudomonadota</taxon>
        <taxon>Alphaproteobacteria</taxon>
        <taxon>Rhodobacterales</taxon>
        <taxon>Roseobacteraceae</taxon>
        <taxon>Roseovarius</taxon>
    </lineage>
</organism>
<dbReference type="Proteomes" id="UP000281128">
    <property type="component" value="Unassembled WGS sequence"/>
</dbReference>
<reference evidence="3 4" key="1">
    <citation type="submission" date="2018-09" db="EMBL/GenBank/DDBJ databases">
        <title>Roseovarius spongiae sp. nov., isolated from a marine sponge.</title>
        <authorList>
            <person name="Zhuang L."/>
            <person name="Luo L."/>
        </authorList>
    </citation>
    <scope>NUCLEOTIDE SEQUENCE [LARGE SCALE GENOMIC DNA]</scope>
    <source>
        <strain evidence="3 4">HN-E21</strain>
    </source>
</reference>
<evidence type="ECO:0000256" key="1">
    <source>
        <dbReference type="SAM" id="Phobius"/>
    </source>
</evidence>
<feature type="signal peptide" evidence="2">
    <location>
        <begin position="1"/>
        <end position="25"/>
    </location>
</feature>
<dbReference type="NCBIfam" id="TIGR03370">
    <property type="entry name" value="VPLPA-CTERM"/>
    <property type="match status" value="1"/>
</dbReference>
<name>A0A3A8ARA2_9RHOB</name>
<keyword evidence="1" id="KW-0812">Transmembrane</keyword>
<keyword evidence="1" id="KW-0472">Membrane</keyword>
<comment type="caution">
    <text evidence="3">The sequence shown here is derived from an EMBL/GenBank/DDBJ whole genome shotgun (WGS) entry which is preliminary data.</text>
</comment>
<accession>A0A3A8ARA2</accession>